<accession>A0A4U6WH89</accession>
<dbReference type="PANTHER" id="PTHR35547:SF1">
    <property type="entry name" value="OS02G0737401 PROTEIN"/>
    <property type="match status" value="1"/>
</dbReference>
<dbReference type="Proteomes" id="UP000298652">
    <property type="component" value="Chromosome 1"/>
</dbReference>
<feature type="non-terminal residue" evidence="2">
    <location>
        <position position="72"/>
    </location>
</feature>
<sequence>MAVLRNLVLPVIMLVMVFSIVVDAARPIAGEELSGGATASESIVRFIRQLYWQRLSGPGHSCPTWDPNHGCP</sequence>
<organism evidence="2 3">
    <name type="scientific">Setaria viridis</name>
    <name type="common">Green bristlegrass</name>
    <name type="synonym">Setaria italica subsp. viridis</name>
    <dbReference type="NCBI Taxonomy" id="4556"/>
    <lineage>
        <taxon>Eukaryota</taxon>
        <taxon>Viridiplantae</taxon>
        <taxon>Streptophyta</taxon>
        <taxon>Embryophyta</taxon>
        <taxon>Tracheophyta</taxon>
        <taxon>Spermatophyta</taxon>
        <taxon>Magnoliopsida</taxon>
        <taxon>Liliopsida</taxon>
        <taxon>Poales</taxon>
        <taxon>Poaceae</taxon>
        <taxon>PACMAD clade</taxon>
        <taxon>Panicoideae</taxon>
        <taxon>Panicodae</taxon>
        <taxon>Paniceae</taxon>
        <taxon>Cenchrinae</taxon>
        <taxon>Setaria</taxon>
    </lineage>
</organism>
<evidence type="ECO:0000256" key="1">
    <source>
        <dbReference type="SAM" id="SignalP"/>
    </source>
</evidence>
<proteinExistence type="predicted"/>
<reference evidence="2" key="1">
    <citation type="submission" date="2019-03" db="EMBL/GenBank/DDBJ databases">
        <title>WGS assembly of Setaria viridis.</title>
        <authorList>
            <person name="Huang P."/>
            <person name="Jenkins J."/>
            <person name="Grimwood J."/>
            <person name="Barry K."/>
            <person name="Healey A."/>
            <person name="Mamidi S."/>
            <person name="Sreedasyam A."/>
            <person name="Shu S."/>
            <person name="Feldman M."/>
            <person name="Wu J."/>
            <person name="Yu Y."/>
            <person name="Chen C."/>
            <person name="Johnson J."/>
            <person name="Rokhsar D."/>
            <person name="Baxter I."/>
            <person name="Schmutz J."/>
            <person name="Brutnell T."/>
            <person name="Kellogg E."/>
        </authorList>
    </citation>
    <scope>NUCLEOTIDE SEQUENCE [LARGE SCALE GENOMIC DNA]</scope>
</reference>
<name>A0A4U6WH89_SETVI</name>
<keyword evidence="3" id="KW-1185">Reference proteome</keyword>
<dbReference type="AlphaFoldDB" id="A0A4U6WH89"/>
<dbReference type="PANTHER" id="PTHR35547">
    <property type="entry name" value="OS06G0249350 PROTEIN-RELATED"/>
    <property type="match status" value="1"/>
</dbReference>
<protein>
    <submittedName>
        <fullName evidence="2">Uncharacterized protein</fullName>
    </submittedName>
</protein>
<evidence type="ECO:0000313" key="2">
    <source>
        <dbReference type="EMBL" id="TKW41474.1"/>
    </source>
</evidence>
<feature type="signal peptide" evidence="1">
    <location>
        <begin position="1"/>
        <end position="24"/>
    </location>
</feature>
<feature type="chain" id="PRO_5020371352" evidence="1">
    <location>
        <begin position="25"/>
        <end position="72"/>
    </location>
</feature>
<dbReference type="OMA" id="MMAMAFS"/>
<gene>
    <name evidence="2" type="ORF">SEVIR_1G318600v2</name>
</gene>
<dbReference type="EMBL" id="CM016552">
    <property type="protein sequence ID" value="TKW41474.1"/>
    <property type="molecule type" value="Genomic_DNA"/>
</dbReference>
<evidence type="ECO:0000313" key="3">
    <source>
        <dbReference type="Proteomes" id="UP000298652"/>
    </source>
</evidence>
<keyword evidence="1" id="KW-0732">Signal</keyword>
<dbReference type="Gramene" id="TKW41474">
    <property type="protein sequence ID" value="TKW41474"/>
    <property type="gene ID" value="SEVIR_1G318600v2"/>
</dbReference>